<sequence>MRRVITYGTYDLLHYGHIELLRRAREMGDYLIVALSTDEFNQIKNKKSYYDFEQRKMMLESIRYVDLVIPEDEWGQKETDVDRYDVDIFVMGHDWEGKFDFLKDKCEVVYLKRTEGISTTKIKQELYGKDAK</sequence>
<dbReference type="RefSeq" id="WP_107639378.1">
    <property type="nucleotide sequence ID" value="NZ_PZHX01000012.1"/>
</dbReference>
<dbReference type="AlphaFoldDB" id="A0A974KYQ4"/>
<accession>A0A974KYQ4</accession>
<gene>
    <name evidence="5" type="primary">tagD</name>
    <name evidence="5" type="ORF">BUZ51_06985</name>
</gene>
<dbReference type="Pfam" id="PF01467">
    <property type="entry name" value="CTP_transf_like"/>
    <property type="match status" value="1"/>
</dbReference>
<dbReference type="GO" id="GO:0005737">
    <property type="term" value="C:cytoplasm"/>
    <property type="evidence" value="ECO:0007669"/>
    <property type="project" value="InterPro"/>
</dbReference>
<comment type="caution">
    <text evidence="5">The sequence shown here is derived from an EMBL/GenBank/DDBJ whole genome shotgun (WGS) entry which is preliminary data.</text>
</comment>
<evidence type="ECO:0000313" key="5">
    <source>
        <dbReference type="EMBL" id="PTK30542.1"/>
    </source>
</evidence>
<evidence type="ECO:0000256" key="3">
    <source>
        <dbReference type="NCBIfam" id="TIGR01518"/>
    </source>
</evidence>
<dbReference type="GO" id="GO:0047348">
    <property type="term" value="F:glycerol-3-phosphate cytidylyltransferase activity"/>
    <property type="evidence" value="ECO:0007669"/>
    <property type="project" value="UniProtKB-UniRule"/>
</dbReference>
<reference evidence="5 6" key="1">
    <citation type="journal article" date="2016" name="Front. Microbiol.">
        <title>Comprehensive Phylogenetic Analysis of Bovine Non-aureus Staphylococci Species Based on Whole-Genome Sequencing.</title>
        <authorList>
            <person name="Naushad S."/>
            <person name="Barkema H.W."/>
            <person name="Luby C."/>
            <person name="Condas L.A."/>
            <person name="Nobrega D.B."/>
            <person name="Carson D.A."/>
            <person name="De Buck J."/>
        </authorList>
    </citation>
    <scope>NUCLEOTIDE SEQUENCE [LARGE SCALE GENOMIC DNA]</scope>
    <source>
        <strain evidence="5 6">SNUC 5336</strain>
    </source>
</reference>
<dbReference type="InterPro" id="IPR006409">
    <property type="entry name" value="G3P_cytidylTrfase"/>
</dbReference>
<evidence type="ECO:0000256" key="1">
    <source>
        <dbReference type="ARBA" id="ARBA00022679"/>
    </source>
</evidence>
<name>A0A974KYQ4_STAHO</name>
<dbReference type="GO" id="GO:0019350">
    <property type="term" value="P:teichoic acid biosynthetic process"/>
    <property type="evidence" value="ECO:0007669"/>
    <property type="project" value="InterPro"/>
</dbReference>
<dbReference type="EC" id="2.7.7.39" evidence="3"/>
<dbReference type="GO" id="GO:0046872">
    <property type="term" value="F:metal ion binding"/>
    <property type="evidence" value="ECO:0007669"/>
    <property type="project" value="InterPro"/>
</dbReference>
<dbReference type="PANTHER" id="PTHR43793">
    <property type="entry name" value="FAD SYNTHASE"/>
    <property type="match status" value="1"/>
</dbReference>
<evidence type="ECO:0000313" key="6">
    <source>
        <dbReference type="Proteomes" id="UP000241540"/>
    </source>
</evidence>
<organism evidence="5 6">
    <name type="scientific">Staphylococcus hominis</name>
    <dbReference type="NCBI Taxonomy" id="1290"/>
    <lineage>
        <taxon>Bacteria</taxon>
        <taxon>Bacillati</taxon>
        <taxon>Bacillota</taxon>
        <taxon>Bacilli</taxon>
        <taxon>Bacillales</taxon>
        <taxon>Staphylococcaceae</taxon>
        <taxon>Staphylococcus</taxon>
    </lineage>
</organism>
<dbReference type="NCBIfam" id="TIGR01518">
    <property type="entry name" value="g3p_cytidyltrns"/>
    <property type="match status" value="1"/>
</dbReference>
<keyword evidence="2 5" id="KW-0548">Nucleotidyltransferase</keyword>
<dbReference type="PANTHER" id="PTHR43793:SF1">
    <property type="entry name" value="FAD SYNTHASE"/>
    <property type="match status" value="1"/>
</dbReference>
<feature type="domain" description="Cytidyltransferase-like" evidence="4">
    <location>
        <begin position="5"/>
        <end position="124"/>
    </location>
</feature>
<evidence type="ECO:0000259" key="4">
    <source>
        <dbReference type="Pfam" id="PF01467"/>
    </source>
</evidence>
<protein>
    <recommendedName>
        <fullName evidence="3">Glycerol-3-phosphate cytidylyltransferase</fullName>
        <ecNumber evidence="3">2.7.7.39</ecNumber>
    </recommendedName>
</protein>
<evidence type="ECO:0000256" key="2">
    <source>
        <dbReference type="ARBA" id="ARBA00022695"/>
    </source>
</evidence>
<dbReference type="InterPro" id="IPR014729">
    <property type="entry name" value="Rossmann-like_a/b/a_fold"/>
</dbReference>
<keyword evidence="1" id="KW-0808">Transferase</keyword>
<proteinExistence type="predicted"/>
<dbReference type="InterPro" id="IPR050385">
    <property type="entry name" value="Archaeal_FAD_synthase"/>
</dbReference>
<dbReference type="InterPro" id="IPR004821">
    <property type="entry name" value="Cyt_trans-like"/>
</dbReference>
<dbReference type="Proteomes" id="UP000241540">
    <property type="component" value="Unassembled WGS sequence"/>
</dbReference>
<dbReference type="SUPFAM" id="SSF52374">
    <property type="entry name" value="Nucleotidylyl transferase"/>
    <property type="match status" value="1"/>
</dbReference>
<dbReference type="EMBL" id="PZHX01000012">
    <property type="protein sequence ID" value="PTK30542.1"/>
    <property type="molecule type" value="Genomic_DNA"/>
</dbReference>
<dbReference type="Gene3D" id="3.40.50.620">
    <property type="entry name" value="HUPs"/>
    <property type="match status" value="1"/>
</dbReference>
<dbReference type="NCBIfam" id="TIGR00125">
    <property type="entry name" value="cyt_tran_rel"/>
    <property type="match status" value="1"/>
</dbReference>